<dbReference type="Pfam" id="PF04233">
    <property type="entry name" value="Phage_Mu_F"/>
    <property type="match status" value="1"/>
</dbReference>
<organism evidence="3">
    <name type="scientific">uncultured Caudovirales phage</name>
    <dbReference type="NCBI Taxonomy" id="2100421"/>
    <lineage>
        <taxon>Viruses</taxon>
        <taxon>Duplodnaviria</taxon>
        <taxon>Heunggongvirae</taxon>
        <taxon>Uroviricota</taxon>
        <taxon>Caudoviricetes</taxon>
        <taxon>Peduoviridae</taxon>
        <taxon>Maltschvirus</taxon>
        <taxon>Maltschvirus maltsch</taxon>
    </lineage>
</organism>
<name>A0A6J5N2Y3_9CAUD</name>
<evidence type="ECO:0000259" key="2">
    <source>
        <dbReference type="Pfam" id="PF04233"/>
    </source>
</evidence>
<feature type="region of interest" description="Disordered" evidence="1">
    <location>
        <begin position="1366"/>
        <end position="1392"/>
    </location>
</feature>
<protein>
    <submittedName>
        <fullName evidence="3">Phage head morphogenesis domain containing protein</fullName>
    </submittedName>
</protein>
<evidence type="ECO:0000313" key="3">
    <source>
        <dbReference type="EMBL" id="CAB4150199.1"/>
    </source>
</evidence>
<accession>A0A6J5N2Y3</accession>
<feature type="domain" description="Phage head morphogenesis" evidence="2">
    <location>
        <begin position="258"/>
        <end position="320"/>
    </location>
</feature>
<feature type="region of interest" description="Disordered" evidence="1">
    <location>
        <begin position="399"/>
        <end position="420"/>
    </location>
</feature>
<proteinExistence type="predicted"/>
<feature type="compositionally biased region" description="Polar residues" evidence="1">
    <location>
        <begin position="411"/>
        <end position="420"/>
    </location>
</feature>
<gene>
    <name evidence="3" type="ORF">UFOVP570_7</name>
</gene>
<dbReference type="InterPro" id="IPR006528">
    <property type="entry name" value="Phage_head_morphogenesis_dom"/>
</dbReference>
<evidence type="ECO:0000256" key="1">
    <source>
        <dbReference type="SAM" id="MobiDB-lite"/>
    </source>
</evidence>
<reference evidence="3" key="1">
    <citation type="submission" date="2020-04" db="EMBL/GenBank/DDBJ databases">
        <authorList>
            <person name="Chiriac C."/>
            <person name="Salcher M."/>
            <person name="Ghai R."/>
            <person name="Kavagutti S V."/>
        </authorList>
    </citation>
    <scope>NUCLEOTIDE SEQUENCE</scope>
</reference>
<sequence>MPSQTEDQRQNWQTSKARSRWAESLLRRAQNQITIESDAVAKIQTAINAAQTEVAAILVDIQANQAPEWRVRRAQQQVAALERLDGELRSKLLTIARAAAEEVKVLAKGMPAQETERINKEVSRAVSKLTKSTNSARPEIGRSATQGRGLVAIDARSVDIAVSFVPELIADQVGTLKKAVQAEIVRNSLALTTPAESMARLTSVATPIGAFPTAAVRAEAIVRTEFGRVSNIAAMSGIQALAANPYGLSREQRSYMLDANGVMYKEWIAVGDHRTRPEHAALDGTIIPINESFMVGEYTAQFPKDPSLPAKHAVNCRCMVVPSFPPEIADRLGAVPDDGSFGDMLAMMQEGGMVGTASGGGGEAFSYAPEIPPNGFDYDIGYDPSDAVLDTFFVEQSGTTPALSGSPDATAPQQPMTVNRGTTPISIISGMQQIFNLTGMVRARSQPSSLLSFVRFASKILNTAQRRELLKPIPSAATHQPRLSVDAENFQAWLADARGEGRRKKPLKNKKKVLIDPDREIIAELPTPLIIATDESISKLSAEQLGELVASDFKSRDNQRDFWVRLLRTDDGAFGVEPNYALAPPWGNSRLVFDPKKWKALPPAVRQSIIRAVLMDEAKGIGKSTSRLVSDIVEELGEQINLRTSAITQKAQWDVNTVLLKEMLEILNAEVSRLDFGATPSDQTITIPLGTPDEGQGFAYQPDNPIPKYLYKTNFAIIGKYIPVQDLTLRVADLHREVVLKLRIPTDPADQEQFYKDMKAYGNVEMSTIDRDAGTVRLKINGFDLLMNYFAPEALPITPRRDSQAVIADLFALPQAGETYRANDFFNADVWHTNQSGELVFDLSAYIGNEQAREFILAHNKATGESIVDAGRYSEIVDLDDGQGRKIFQMHDLVDPPTPQVPIPADGRIVGVENIFNFLHNSTGVYDASLLKTHYAIGGWRLSSDAKPIPLLVLPPAINSREIAVPFFAHLEKVLAYKAATNVGSNIQKFFPFNKRFGGYDPKENADLNFISEIAEKGRVSVPEATGVDTLTLWETPPLSLAAVDQLLPELIAIVNKKRRGEQLTVEEQTRYEKVTSRLSQEAGAIREVIEWATGYADVDNSERNTIELSALHKKLTSLGLDLSEDFALWRAEKLKNTVFGELAEKLVALYPDIPREVALRRIFGIRGWAGAGVSESQYQYQRLDVFAEQNGADALDLMQFAEERGVTADQILGEARVSMLRKLYDADLLQFLISRRSSENGLRDGLGANLPVIEIDDTGVVLSAARTKTILVPAPLGEDGVTYDQLTQRPIVEVPEKIEVYDQNARMGAGELLLQDTSLPFRGLRELTLSGEEGFRHFLRTAVGSQLLGLANAGLFKSINFKTQNRTAEPRDSRGGIKVSLDSSKSEPPTHGITMMARKAQVEAKKNALALADSIGRDALHDPLQFEDVLRAVARAAVERGASESDPLIAAFLAIPRIQDAAETVIPTFWDDQRNYRSVTLKYKTNPDLDGNPHYAKLTGTLPTGYRFKPTEGVDVSALASELFPIPPEPDPSAPPDVRRQYYDDRQKIVEKRANFARGLYADPMFILRAILSRAYTKDQQRELMGTAAPFKGQMLKGDDVWQEKPVDVSWYELEATLLEILADEAAKNMPEGRSDGTLFSEIAYGTAKLTPELWEAIQILDAYEWQTDLNDETKAAYVVVERAAEDHAEQRATLIAARVVPVVEAFGFARGTKEHDELVATYVRHAMGAIDYNTVVGGENIRNELFVPAILAAGDGKLISFGKRGLSAIPAEGAGMAIAGNFRRLPRLQTRQGTYQTATPLTPQKLRLVAKAMRDHLVNMQLEKNSLLRPQIVAALNENNAMLLGGKIKAAEWAAKARELIRAKREAIREEQRRLAAAARGKPAVQVSDELYAETLKALDKDLEAAIKSLPKNKFLGVTDAQVQREIEQYRERLDDIMKGVEKTIMGNTFIELGAPDTAKELSSSSLNSPWKGKWQGHPFIIKSMSTMDKRDVRTGWGIGKFADFWVEQAAQIVDEFGGLFIRKAQAYIRELPDIKGAGGEILDENKALLMDWLSGYRSGHSSQKSGQSPENVDLMGLFDALIGNTDRHGGNYLVAPIPSATQPMFDEDGYPIDPVTLQKTGEKWEAYKIVPIDNGLAFPDPEVHLSDQWANLSPFMPYGRGTKLTPRARETLLRLWSNRSELYVRLTTLTGASRARGFFYRMIWMLRADEVMDQRTFEYAAYNPMSPNADEIIRGAFEDGQSLLDAAIAPVTGERQVRQDPNRIEGQIPALPLSDEP</sequence>
<dbReference type="EMBL" id="LR796541">
    <property type="protein sequence ID" value="CAB4150199.1"/>
    <property type="molecule type" value="Genomic_DNA"/>
</dbReference>